<dbReference type="NCBIfam" id="TIGR01509">
    <property type="entry name" value="HAD-SF-IA-v3"/>
    <property type="match status" value="1"/>
</dbReference>
<dbReference type="Proteomes" id="UP000035034">
    <property type="component" value="Unassembled WGS sequence"/>
</dbReference>
<dbReference type="InterPro" id="IPR023198">
    <property type="entry name" value="PGP-like_dom2"/>
</dbReference>
<dbReference type="InterPro" id="IPR023214">
    <property type="entry name" value="HAD_sf"/>
</dbReference>
<dbReference type="Gene3D" id="3.40.50.1000">
    <property type="entry name" value="HAD superfamily/HAD-like"/>
    <property type="match status" value="1"/>
</dbReference>
<dbReference type="PANTHER" id="PTHR43481">
    <property type="entry name" value="FRUCTOSE-1-PHOSPHATE PHOSPHATASE"/>
    <property type="match status" value="1"/>
</dbReference>
<dbReference type="GO" id="GO:0050308">
    <property type="term" value="F:sugar-phosphatase activity"/>
    <property type="evidence" value="ECO:0007669"/>
    <property type="project" value="TreeGrafter"/>
</dbReference>
<proteinExistence type="predicted"/>
<dbReference type="SFLD" id="SFLDS00003">
    <property type="entry name" value="Haloacid_Dehalogenase"/>
    <property type="match status" value="1"/>
</dbReference>
<keyword evidence="2" id="KW-1185">Reference proteome</keyword>
<dbReference type="InterPro" id="IPR006439">
    <property type="entry name" value="HAD-SF_hydro_IA"/>
</dbReference>
<reference evidence="1 2" key="1">
    <citation type="submission" date="2011-12" db="EMBL/GenBank/DDBJ databases">
        <title>Whole genome shotgun sequence of Gordonia effusa NBRC 100432.</title>
        <authorList>
            <person name="Yoshida I."/>
            <person name="Takarada H."/>
            <person name="Hosoyama A."/>
            <person name="Tsuchikane K."/>
            <person name="Katsumata H."/>
            <person name="Yamazaki S."/>
            <person name="Fujita N."/>
        </authorList>
    </citation>
    <scope>NUCLEOTIDE SEQUENCE [LARGE SCALE GENOMIC DNA]</scope>
    <source>
        <strain evidence="1 2">NBRC 100432</strain>
    </source>
</reference>
<dbReference type="InterPro" id="IPR051806">
    <property type="entry name" value="HAD-like_SPP"/>
</dbReference>
<dbReference type="SUPFAM" id="SSF56784">
    <property type="entry name" value="HAD-like"/>
    <property type="match status" value="1"/>
</dbReference>
<dbReference type="InterPro" id="IPR036412">
    <property type="entry name" value="HAD-like_sf"/>
</dbReference>
<gene>
    <name evidence="1" type="ORF">GOEFS_120_00320</name>
</gene>
<dbReference type="eggNOG" id="COG0637">
    <property type="taxonomic scope" value="Bacteria"/>
</dbReference>
<dbReference type="SFLD" id="SFLDG01129">
    <property type="entry name" value="C1.5:_HAD__Beta-PGM__Phosphata"/>
    <property type="match status" value="1"/>
</dbReference>
<organism evidence="1 2">
    <name type="scientific">Gordonia effusa NBRC 100432</name>
    <dbReference type="NCBI Taxonomy" id="1077974"/>
    <lineage>
        <taxon>Bacteria</taxon>
        <taxon>Bacillati</taxon>
        <taxon>Actinomycetota</taxon>
        <taxon>Actinomycetes</taxon>
        <taxon>Mycobacteriales</taxon>
        <taxon>Gordoniaceae</taxon>
        <taxon>Gordonia</taxon>
    </lineage>
</organism>
<protein>
    <submittedName>
        <fullName evidence="1">Putative hydrolase</fullName>
    </submittedName>
</protein>
<sequence>MNHGLWVGLSIATVLVVSIAKESSPAAVLWDMDGTLLDTEPLWDIAMADLARRHGIEMTEELRAATLGNAARDAIGKVLLAAGVPETQWDFAADESWINARVQVLFADGLPWRPGAMAALDMLGDIGLPLALVTNTVRELTDVALKTLGAHRFTVTVCGDEVRNAKPAPDPYLRAAQLLKVDARDCVVIEDSPTGARSGHDAGAATLVVGEEASGDRIPVLARQTRRADLVGLTIADLNAALRA</sequence>
<dbReference type="Pfam" id="PF00702">
    <property type="entry name" value="Hydrolase"/>
    <property type="match status" value="1"/>
</dbReference>
<name>H0R671_9ACTN</name>
<evidence type="ECO:0000313" key="1">
    <source>
        <dbReference type="EMBL" id="GAB20572.1"/>
    </source>
</evidence>
<dbReference type="PANTHER" id="PTHR43481:SF4">
    <property type="entry name" value="GLYCEROL-1-PHOSPHATE PHOSPHOHYDROLASE 1-RELATED"/>
    <property type="match status" value="1"/>
</dbReference>
<evidence type="ECO:0000313" key="2">
    <source>
        <dbReference type="Proteomes" id="UP000035034"/>
    </source>
</evidence>
<accession>H0R671</accession>
<dbReference type="STRING" id="1077974.GOEFS_120_00320"/>
<dbReference type="Gene3D" id="1.10.150.240">
    <property type="entry name" value="Putative phosphatase, domain 2"/>
    <property type="match status" value="1"/>
</dbReference>
<dbReference type="CDD" id="cd07505">
    <property type="entry name" value="HAD_BPGM-like"/>
    <property type="match status" value="1"/>
</dbReference>
<keyword evidence="1" id="KW-0378">Hydrolase</keyword>
<dbReference type="EMBL" id="BAEH01000120">
    <property type="protein sequence ID" value="GAB20572.1"/>
    <property type="molecule type" value="Genomic_DNA"/>
</dbReference>
<dbReference type="AlphaFoldDB" id="H0R671"/>
<comment type="caution">
    <text evidence="1">The sequence shown here is derived from an EMBL/GenBank/DDBJ whole genome shotgun (WGS) entry which is preliminary data.</text>
</comment>